<protein>
    <submittedName>
        <fullName evidence="2">Uncharacterized protein</fullName>
    </submittedName>
</protein>
<keyword evidence="3" id="KW-1185">Reference proteome</keyword>
<proteinExistence type="predicted"/>
<gene>
    <name evidence="2" type="ORF">ALC56_06726</name>
</gene>
<dbReference type="EMBL" id="KQ981636">
    <property type="protein sequence ID" value="KYN38727.1"/>
    <property type="molecule type" value="Genomic_DNA"/>
</dbReference>
<organism evidence="2 3">
    <name type="scientific">Trachymyrmex septentrionalis</name>
    <dbReference type="NCBI Taxonomy" id="34720"/>
    <lineage>
        <taxon>Eukaryota</taxon>
        <taxon>Metazoa</taxon>
        <taxon>Ecdysozoa</taxon>
        <taxon>Arthropoda</taxon>
        <taxon>Hexapoda</taxon>
        <taxon>Insecta</taxon>
        <taxon>Pterygota</taxon>
        <taxon>Neoptera</taxon>
        <taxon>Endopterygota</taxon>
        <taxon>Hymenoptera</taxon>
        <taxon>Apocrita</taxon>
        <taxon>Aculeata</taxon>
        <taxon>Formicoidea</taxon>
        <taxon>Formicidae</taxon>
        <taxon>Myrmicinae</taxon>
        <taxon>Trachymyrmex</taxon>
    </lineage>
</organism>
<sequence length="121" mass="13473">MARPSTSSRMDRPTAAETHPPFFESFGPFSRRWSVRNNRQERSQGAGISATASFVTSMPRDIGFITLSSSDLRSHDGLSSRVIRISAKAIARITHCPPMIEKPPRRHEPRLLGFSGSPSFF</sequence>
<dbReference type="Proteomes" id="UP000078541">
    <property type="component" value="Unassembled WGS sequence"/>
</dbReference>
<dbReference type="AlphaFoldDB" id="A0A195FES9"/>
<reference evidence="2 3" key="1">
    <citation type="submission" date="2016-03" db="EMBL/GenBank/DDBJ databases">
        <title>Trachymyrmex septentrionalis WGS genome.</title>
        <authorList>
            <person name="Nygaard S."/>
            <person name="Hu H."/>
            <person name="Boomsma J."/>
            <person name="Zhang G."/>
        </authorList>
    </citation>
    <scope>NUCLEOTIDE SEQUENCE [LARGE SCALE GENOMIC DNA]</scope>
    <source>
        <strain evidence="2">Tsep2-gDNA-1</strain>
        <tissue evidence="2">Whole body</tissue>
    </source>
</reference>
<evidence type="ECO:0000256" key="1">
    <source>
        <dbReference type="SAM" id="MobiDB-lite"/>
    </source>
</evidence>
<feature type="region of interest" description="Disordered" evidence="1">
    <location>
        <begin position="1"/>
        <end position="23"/>
    </location>
</feature>
<evidence type="ECO:0000313" key="2">
    <source>
        <dbReference type="EMBL" id="KYN38727.1"/>
    </source>
</evidence>
<name>A0A195FES9_9HYME</name>
<accession>A0A195FES9</accession>
<evidence type="ECO:0000313" key="3">
    <source>
        <dbReference type="Proteomes" id="UP000078541"/>
    </source>
</evidence>